<protein>
    <submittedName>
        <fullName evidence="3">Reverse transcriptase</fullName>
    </submittedName>
</protein>
<dbReference type="PANTHER" id="PTHR34047:SF8">
    <property type="entry name" value="PROTEIN YKFC"/>
    <property type="match status" value="1"/>
</dbReference>
<comment type="caution">
    <text evidence="3">The sequence shown here is derived from an EMBL/GenBank/DDBJ whole genome shotgun (WGS) entry which is preliminary data.</text>
</comment>
<keyword evidence="3" id="KW-0808">Transferase</keyword>
<proteinExistence type="inferred from homology"/>
<comment type="similarity">
    <text evidence="1">Belongs to the bacterial reverse transcriptase family.</text>
</comment>
<evidence type="ECO:0000259" key="2">
    <source>
        <dbReference type="PROSITE" id="PS50878"/>
    </source>
</evidence>
<dbReference type="InterPro" id="IPR051083">
    <property type="entry name" value="GrpII_Intron_Splice-Mob/Def"/>
</dbReference>
<dbReference type="Proteomes" id="UP000615326">
    <property type="component" value="Unassembled WGS sequence"/>
</dbReference>
<dbReference type="PANTHER" id="PTHR34047">
    <property type="entry name" value="NUCLEAR INTRON MATURASE 1, MITOCHONDRIAL-RELATED"/>
    <property type="match status" value="1"/>
</dbReference>
<dbReference type="Pfam" id="PF00078">
    <property type="entry name" value="RVT_1"/>
    <property type="match status" value="1"/>
</dbReference>
<reference evidence="3 4" key="1">
    <citation type="journal article" date="2020" name="Int. J. Syst. Evol. Microbiol.">
        <title>Novel acetic acid bacteria from cider fermentations: Acetobacter conturbans sp. nov. and Acetobacter fallax sp. nov.</title>
        <authorList>
            <person name="Sombolestani A.S."/>
            <person name="Cleenwerck I."/>
            <person name="Cnockaert M."/>
            <person name="Borremans W."/>
            <person name="Wieme A.D."/>
            <person name="De Vuyst L."/>
            <person name="Vandamme P."/>
        </authorList>
    </citation>
    <scope>NUCLEOTIDE SEQUENCE [LARGE SCALE GENOMIC DNA]</scope>
    <source>
        <strain evidence="3 4">LMG 1637</strain>
    </source>
</reference>
<evidence type="ECO:0000313" key="4">
    <source>
        <dbReference type="Proteomes" id="UP000615326"/>
    </source>
</evidence>
<gene>
    <name evidence="3" type="ORF">GOB84_18255</name>
</gene>
<evidence type="ECO:0000313" key="3">
    <source>
        <dbReference type="EMBL" id="NHO34409.1"/>
    </source>
</evidence>
<keyword evidence="4" id="KW-1185">Reference proteome</keyword>
<feature type="domain" description="Reverse transcriptase" evidence="2">
    <location>
        <begin position="120"/>
        <end position="368"/>
    </location>
</feature>
<accession>A0ABX0KGV6</accession>
<keyword evidence="3" id="KW-0695">RNA-directed DNA polymerase</keyword>
<dbReference type="RefSeq" id="WP_198912240.1">
    <property type="nucleotide sequence ID" value="NZ_WOSW01000089.1"/>
</dbReference>
<sequence length="690" mass="79755">MVKRRVSLTHRKQRSVLTDMLPFEVPPTFSNRGYYRFLRDNSVEIEKGELRWICETTDLDHTMRLLFGIKATTVIAAEVVTEWGKQKTRRSVSIGKCQMTTIPFNFRVSHNLDGRTLSVVHPRNQVAVASFYATHSALIIYHTSVSEFSIRRPVSVSRYAYFKDKLHEERLDAVAGLEEDDREYEQLGSYFVYRKYRNIHRFFESYKYHRSEKKYDAMVQIDVSKCFDSIYTHSLPWAVLGKDQTKFSLEESKGTFGGRFDVLMQNLNHKETNGIVIGPEFSRIFAEIILQSVDAELITQLAERANLIHKIDYEIFRYVDDFFVFYNEDSAQLKIFETLQEILRSKKLSINTAKIKHYQKPIITEITIAKERISTLLNDEIDPVCEKEPLDALSEPPKQKLVCAINANRLITRYKAAIKEAGVNYGDLLNYTFAIAENKIEKLFKAYVASDKSDRDRKCLSSALLAIVEFAFFAYSASPKVNHTIRLCRMITTSVGFLQAQGLPYELKHLLFKYVHDNVMQQLEKNTMSVHREVESLYLLISLSQIGREYWLPVSVLLEHFLIKEEEGTGNYIRPSGFMNHFSITILLSYIKDKVRYGKLKVFVEAHIIAKLDYMKVHCPNDAETLIMLLDLVVCPYISTTTKGIIGEIVGLTAESLASVQFANDYWFTAWGDKFDLGKELDAKRSREVY</sequence>
<name>A0ABX0KGV6_9PROT</name>
<dbReference type="EMBL" id="WOSW01000089">
    <property type="protein sequence ID" value="NHO34409.1"/>
    <property type="molecule type" value="Genomic_DNA"/>
</dbReference>
<dbReference type="NCBIfam" id="NF041748">
    <property type="entry name" value="Drt3b"/>
    <property type="match status" value="1"/>
</dbReference>
<dbReference type="CDD" id="cd01646">
    <property type="entry name" value="RT_Bac_retron_I"/>
    <property type="match status" value="1"/>
</dbReference>
<dbReference type="InterPro" id="IPR000477">
    <property type="entry name" value="RT_dom"/>
</dbReference>
<evidence type="ECO:0000256" key="1">
    <source>
        <dbReference type="ARBA" id="ARBA00034120"/>
    </source>
</evidence>
<keyword evidence="3" id="KW-0548">Nucleotidyltransferase</keyword>
<organism evidence="3 4">
    <name type="scientific">Acetobacter fallax</name>
    <dbReference type="NCBI Taxonomy" id="1737473"/>
    <lineage>
        <taxon>Bacteria</taxon>
        <taxon>Pseudomonadati</taxon>
        <taxon>Pseudomonadota</taxon>
        <taxon>Alphaproteobacteria</taxon>
        <taxon>Acetobacterales</taxon>
        <taxon>Acetobacteraceae</taxon>
        <taxon>Acetobacter</taxon>
    </lineage>
</organism>
<dbReference type="PROSITE" id="PS50878">
    <property type="entry name" value="RT_POL"/>
    <property type="match status" value="1"/>
</dbReference>
<dbReference type="GO" id="GO:0003964">
    <property type="term" value="F:RNA-directed DNA polymerase activity"/>
    <property type="evidence" value="ECO:0007669"/>
    <property type="project" value="UniProtKB-KW"/>
</dbReference>